<evidence type="ECO:0000313" key="2">
    <source>
        <dbReference type="Proteomes" id="UP001460888"/>
    </source>
</evidence>
<sequence>MPDTNGVLTIDAMGVEPLRTLFARLGLTLVRTPAGESIPGSFWGDEEAGLIGDTIYVRGDTPVHSAMHEAGHYVCMDQTRRSGLHTNAGGTYDEENAVCYWQILASAHLAGMDRERMCADMDRWGYTFRLGSAAAWFAEDAEDAHAWLVAAGLINTDSNELVIGVRQ</sequence>
<name>A0ABV2B134_9GAMM</name>
<organism evidence="1 2">
    <name type="scientific">Salinisphaera dokdonensis CL-ES53</name>
    <dbReference type="NCBI Taxonomy" id="1304272"/>
    <lineage>
        <taxon>Bacteria</taxon>
        <taxon>Pseudomonadati</taxon>
        <taxon>Pseudomonadota</taxon>
        <taxon>Gammaproteobacteria</taxon>
        <taxon>Salinisphaerales</taxon>
        <taxon>Salinisphaeraceae</taxon>
        <taxon>Salinisphaera</taxon>
    </lineage>
</organism>
<evidence type="ECO:0000313" key="1">
    <source>
        <dbReference type="EMBL" id="MES1929093.1"/>
    </source>
</evidence>
<dbReference type="RefSeq" id="WP_353110589.1">
    <property type="nucleotide sequence ID" value="NZ_APND01000002.1"/>
</dbReference>
<proteinExistence type="predicted"/>
<accession>A0ABV2B134</accession>
<reference evidence="1 2" key="1">
    <citation type="submission" date="2013-03" db="EMBL/GenBank/DDBJ databases">
        <title>Salinisphaera dokdonensis CL-ES53 Genome Sequencing.</title>
        <authorList>
            <person name="Li C."/>
            <person name="Lai Q."/>
            <person name="Shao Z."/>
        </authorList>
    </citation>
    <scope>NUCLEOTIDE SEQUENCE [LARGE SCALE GENOMIC DNA]</scope>
    <source>
        <strain evidence="1 2">CL-ES53</strain>
    </source>
</reference>
<evidence type="ECO:0008006" key="3">
    <source>
        <dbReference type="Google" id="ProtNLM"/>
    </source>
</evidence>
<dbReference type="Proteomes" id="UP001460888">
    <property type="component" value="Unassembled WGS sequence"/>
</dbReference>
<protein>
    <recommendedName>
        <fullName evidence="3">IrrE N-terminal-like domain-containing protein</fullName>
    </recommendedName>
</protein>
<keyword evidence="2" id="KW-1185">Reference proteome</keyword>
<gene>
    <name evidence="1" type="ORF">SADO_07552</name>
</gene>
<dbReference type="EMBL" id="APND01000002">
    <property type="protein sequence ID" value="MES1929093.1"/>
    <property type="molecule type" value="Genomic_DNA"/>
</dbReference>
<comment type="caution">
    <text evidence="1">The sequence shown here is derived from an EMBL/GenBank/DDBJ whole genome shotgun (WGS) entry which is preliminary data.</text>
</comment>